<evidence type="ECO:0000313" key="6">
    <source>
        <dbReference type="Proteomes" id="UP000266841"/>
    </source>
</evidence>
<organism evidence="5 6">
    <name type="scientific">Thalassiosira oceanica</name>
    <name type="common">Marine diatom</name>
    <dbReference type="NCBI Taxonomy" id="159749"/>
    <lineage>
        <taxon>Eukaryota</taxon>
        <taxon>Sar</taxon>
        <taxon>Stramenopiles</taxon>
        <taxon>Ochrophyta</taxon>
        <taxon>Bacillariophyta</taxon>
        <taxon>Coscinodiscophyceae</taxon>
        <taxon>Thalassiosirophycidae</taxon>
        <taxon>Thalassiosirales</taxon>
        <taxon>Thalassiosiraceae</taxon>
        <taxon>Thalassiosira</taxon>
    </lineage>
</organism>
<feature type="compositionally biased region" description="Polar residues" evidence="3">
    <location>
        <begin position="548"/>
        <end position="568"/>
    </location>
</feature>
<evidence type="ECO:0000313" key="5">
    <source>
        <dbReference type="EMBL" id="EJK78106.1"/>
    </source>
</evidence>
<feature type="non-terminal residue" evidence="5">
    <location>
        <position position="583"/>
    </location>
</feature>
<dbReference type="Proteomes" id="UP000266841">
    <property type="component" value="Unassembled WGS sequence"/>
</dbReference>
<dbReference type="AlphaFoldDB" id="K0TPN6"/>
<accession>K0TPN6</accession>
<name>K0TPN6_THAOC</name>
<dbReference type="EMBL" id="AGNL01000013">
    <property type="protein sequence ID" value="EJK78106.1"/>
    <property type="molecule type" value="Genomic_DNA"/>
</dbReference>
<proteinExistence type="predicted"/>
<dbReference type="PANTHER" id="PTHR21694">
    <property type="entry name" value="COILED-COIL DOMAIN-CONTAINING PROTEIN 63"/>
    <property type="match status" value="1"/>
</dbReference>
<dbReference type="InterPro" id="IPR049258">
    <property type="entry name" value="ODAD1_CC"/>
</dbReference>
<feature type="compositionally biased region" description="Basic and acidic residues" evidence="3">
    <location>
        <begin position="530"/>
        <end position="542"/>
    </location>
</feature>
<dbReference type="InterPro" id="IPR051876">
    <property type="entry name" value="ODA-DC/CCD"/>
</dbReference>
<feature type="coiled-coil region" evidence="2">
    <location>
        <begin position="232"/>
        <end position="266"/>
    </location>
</feature>
<evidence type="ECO:0000256" key="2">
    <source>
        <dbReference type="SAM" id="Coils"/>
    </source>
</evidence>
<feature type="coiled-coil region" evidence="2">
    <location>
        <begin position="314"/>
        <end position="373"/>
    </location>
</feature>
<dbReference type="PANTHER" id="PTHR21694:SF18">
    <property type="entry name" value="COILED-COIL DOMAIN-CONTAINING PROTEIN 63"/>
    <property type="match status" value="1"/>
</dbReference>
<keyword evidence="6" id="KW-1185">Reference proteome</keyword>
<comment type="caution">
    <text evidence="5">The sequence shown here is derived from an EMBL/GenBank/DDBJ whole genome shotgun (WGS) entry which is preliminary data.</text>
</comment>
<dbReference type="OrthoDB" id="6766775at2759"/>
<feature type="domain" description="ODAD1 central coiled coil region" evidence="4">
    <location>
        <begin position="263"/>
        <end position="400"/>
    </location>
</feature>
<dbReference type="Pfam" id="PF21773">
    <property type="entry name" value="ODAD1_CC"/>
    <property type="match status" value="1"/>
</dbReference>
<protein>
    <recommendedName>
        <fullName evidence="4">ODAD1 central coiled coil region domain-containing protein</fullName>
    </recommendedName>
</protein>
<evidence type="ECO:0000256" key="3">
    <source>
        <dbReference type="SAM" id="MobiDB-lite"/>
    </source>
</evidence>
<gene>
    <name evidence="5" type="ORF">THAOC_00011</name>
</gene>
<dbReference type="eggNOG" id="ENOG502S1MY">
    <property type="taxonomic scope" value="Eukaryota"/>
</dbReference>
<reference evidence="5 6" key="1">
    <citation type="journal article" date="2012" name="Genome Biol.">
        <title>Genome and low-iron response of an oceanic diatom adapted to chronic iron limitation.</title>
        <authorList>
            <person name="Lommer M."/>
            <person name="Specht M."/>
            <person name="Roy A.S."/>
            <person name="Kraemer L."/>
            <person name="Andreson R."/>
            <person name="Gutowska M.A."/>
            <person name="Wolf J."/>
            <person name="Bergner S.V."/>
            <person name="Schilhabel M.B."/>
            <person name="Klostermeier U.C."/>
            <person name="Beiko R.G."/>
            <person name="Rosenstiel P."/>
            <person name="Hippler M."/>
            <person name="Laroche J."/>
        </authorList>
    </citation>
    <scope>NUCLEOTIDE SEQUENCE [LARGE SCALE GENOMIC DNA]</scope>
    <source>
        <strain evidence="5 6">CCMP1005</strain>
    </source>
</reference>
<evidence type="ECO:0000256" key="1">
    <source>
        <dbReference type="ARBA" id="ARBA00023054"/>
    </source>
</evidence>
<feature type="region of interest" description="Disordered" evidence="3">
    <location>
        <begin position="488"/>
        <end position="583"/>
    </location>
</feature>
<feature type="compositionally biased region" description="Low complexity" evidence="3">
    <location>
        <begin position="495"/>
        <end position="511"/>
    </location>
</feature>
<keyword evidence="1 2" id="KW-0175">Coiled coil</keyword>
<evidence type="ECO:0000259" key="4">
    <source>
        <dbReference type="Pfam" id="PF21773"/>
    </source>
</evidence>
<sequence length="583" mass="65548">MTMTPATRQASIDALTAKGDLFTKRLFEEKKRVGELGSKLSEVNSQIATLRESNKERALKLLNRYTTTSRDAYQRVDGLNPATLVQQNQRKVVKKLENQLGKQLVRRSQEENANTAIKETIDKRRRKNNGDSSYRQALEKELVKVRESNAHIMVEAAAVAAERDRLIDRRNEVIQEDAGKQFAFQAEYNRICIYIADQARALEKSIGEAADDVTAKLNLVATKSANDTGTKLKSSSDNLQHLQDKIDRISNEYKVTEKNLRETRLKIHHFESKFQELRRVSGLAPTANMKKDLEDIIAAFVKREDDIFSTFSFIQEMNRECDLTIESAIKLREEIKKCKNEQTESEDARSAAMNIYKESLREVQQERQRLYETNIAGRRTIEVIAQRVTALYFKLKCQALPHNDESSRCNLPPALQIDRKLTTVGGGQVSEKNILNLLEAIETRSIQIVDAYLSKVASQQQTNRSRRPSLILSPKSFVDLSGFSSSRQLGGMGESGSKTESSSSSPSSSDGSSEEGDDILAITRPMSVQELRKEMARPRTMNDKQAGGFTTSDLSQQVKSDSTEQVNESKPVGSALITTSSHR</sequence>